<dbReference type="EMBL" id="GBXM01048231">
    <property type="protein sequence ID" value="JAH60346.1"/>
    <property type="molecule type" value="Transcribed_RNA"/>
</dbReference>
<evidence type="ECO:0000256" key="1">
    <source>
        <dbReference type="SAM" id="Phobius"/>
    </source>
</evidence>
<accession>A0A0E9U3H3</accession>
<dbReference type="AlphaFoldDB" id="A0A0E9U3H3"/>
<keyword evidence="1" id="KW-1133">Transmembrane helix</keyword>
<reference evidence="2" key="1">
    <citation type="submission" date="2014-11" db="EMBL/GenBank/DDBJ databases">
        <authorList>
            <person name="Amaro Gonzalez C."/>
        </authorList>
    </citation>
    <scope>NUCLEOTIDE SEQUENCE</scope>
</reference>
<feature type="transmembrane region" description="Helical" evidence="1">
    <location>
        <begin position="6"/>
        <end position="25"/>
    </location>
</feature>
<keyword evidence="1" id="KW-0472">Membrane</keyword>
<organism evidence="2">
    <name type="scientific">Anguilla anguilla</name>
    <name type="common">European freshwater eel</name>
    <name type="synonym">Muraena anguilla</name>
    <dbReference type="NCBI Taxonomy" id="7936"/>
    <lineage>
        <taxon>Eukaryota</taxon>
        <taxon>Metazoa</taxon>
        <taxon>Chordata</taxon>
        <taxon>Craniata</taxon>
        <taxon>Vertebrata</taxon>
        <taxon>Euteleostomi</taxon>
        <taxon>Actinopterygii</taxon>
        <taxon>Neopterygii</taxon>
        <taxon>Teleostei</taxon>
        <taxon>Anguilliformes</taxon>
        <taxon>Anguillidae</taxon>
        <taxon>Anguilla</taxon>
    </lineage>
</organism>
<evidence type="ECO:0000313" key="2">
    <source>
        <dbReference type="EMBL" id="JAH60346.1"/>
    </source>
</evidence>
<name>A0A0E9U3H3_ANGAN</name>
<reference evidence="2" key="2">
    <citation type="journal article" date="2015" name="Fish Shellfish Immunol.">
        <title>Early steps in the European eel (Anguilla anguilla)-Vibrio vulnificus interaction in the gills: Role of the RtxA13 toxin.</title>
        <authorList>
            <person name="Callol A."/>
            <person name="Pajuelo D."/>
            <person name="Ebbesson L."/>
            <person name="Teles M."/>
            <person name="MacKenzie S."/>
            <person name="Amaro C."/>
        </authorList>
    </citation>
    <scope>NUCLEOTIDE SEQUENCE</scope>
</reference>
<sequence>MFVPYIITLSCSLLVLPCLVIYYVTKPAVCTVLDYCIFRV</sequence>
<proteinExistence type="predicted"/>
<keyword evidence="1" id="KW-0812">Transmembrane</keyword>
<protein>
    <submittedName>
        <fullName evidence="2">Uncharacterized protein</fullName>
    </submittedName>
</protein>